<accession>V6TTZ5</accession>
<dbReference type="Proteomes" id="UP000018040">
    <property type="component" value="Unassembled WGS sequence"/>
</dbReference>
<keyword evidence="1" id="KW-0808">Transferase</keyword>
<reference evidence="1 2" key="2">
    <citation type="journal article" date="2013" name="Genome Biol. Evol.">
        <title>Genome sequencing of Giardia lamblia genotypes A2 and B isolates (DH and GS) and comparative analysis with the genomes of genotypes A1 and E (WB and Pig).</title>
        <authorList>
            <person name="Adam R.D."/>
            <person name="Dahlstrom E.W."/>
            <person name="Martens C.A."/>
            <person name="Bruno D.P."/>
            <person name="Barbian K.D."/>
            <person name="Ricklefs S.M."/>
            <person name="Hernandez M.M."/>
            <person name="Narla N.P."/>
            <person name="Patel R.B."/>
            <person name="Porcella S.F."/>
            <person name="Nash T.E."/>
        </authorList>
    </citation>
    <scope>NUCLEOTIDE SEQUENCE [LARGE SCALE GENOMIC DNA]</scope>
    <source>
        <strain evidence="1 2">GS</strain>
    </source>
</reference>
<keyword evidence="1" id="KW-0489">Methyltransferase</keyword>
<organism evidence="1 2">
    <name type="scientific">Giardia intestinalis</name>
    <name type="common">Giardia lamblia</name>
    <dbReference type="NCBI Taxonomy" id="5741"/>
    <lineage>
        <taxon>Eukaryota</taxon>
        <taxon>Metamonada</taxon>
        <taxon>Diplomonadida</taxon>
        <taxon>Hexamitidae</taxon>
        <taxon>Giardiinae</taxon>
        <taxon>Giardia</taxon>
    </lineage>
</organism>
<reference evidence="2" key="1">
    <citation type="submission" date="2012-02" db="EMBL/GenBank/DDBJ databases">
        <title>Genome sequencing of Giardia lamblia Genotypes A2 and B isolates (DH and GS) and comparative analysis with the genomes of Genotypes A1 and E (WB and Pig).</title>
        <authorList>
            <person name="Adam R."/>
            <person name="Dahlstrom E."/>
            <person name="Martens C."/>
            <person name="Bruno D."/>
            <person name="Barbian K."/>
            <person name="Porcella S.F."/>
            <person name="Nash T."/>
        </authorList>
    </citation>
    <scope>NUCLEOTIDE SEQUENCE</scope>
    <source>
        <strain evidence="2">GS</strain>
    </source>
</reference>
<dbReference type="EMBL" id="AHHH01000097">
    <property type="protein sequence ID" value="ESU42059.1"/>
    <property type="molecule type" value="Genomic_DNA"/>
</dbReference>
<evidence type="ECO:0000313" key="2">
    <source>
        <dbReference type="Proteomes" id="UP000018040"/>
    </source>
</evidence>
<dbReference type="AlphaFoldDB" id="V6TTZ5"/>
<dbReference type="Pfam" id="PF03302">
    <property type="entry name" value="VSP"/>
    <property type="match status" value="1"/>
</dbReference>
<protein>
    <submittedName>
        <fullName evidence="1">Methyltransferase</fullName>
    </submittedName>
</protein>
<dbReference type="InterPro" id="IPR005127">
    <property type="entry name" value="Giardia_VSP"/>
</dbReference>
<name>V6TTZ5_GIAIN</name>
<feature type="non-terminal residue" evidence="1">
    <location>
        <position position="1"/>
    </location>
</feature>
<dbReference type="GO" id="GO:0032259">
    <property type="term" value="P:methylation"/>
    <property type="evidence" value="ECO:0007669"/>
    <property type="project" value="UniProtKB-KW"/>
</dbReference>
<dbReference type="VEuPathDB" id="GiardiaDB:QR46_3053"/>
<evidence type="ECO:0000313" key="1">
    <source>
        <dbReference type="EMBL" id="ESU42059.1"/>
    </source>
</evidence>
<gene>
    <name evidence="1" type="ORF">GSB_153828</name>
</gene>
<proteinExistence type="predicted"/>
<sequence>VACVLSLPARAGPQLGPHDAWPLHGLSIERHRACVLFVGGCCNVSMSTEGGVCREARDGACMMYREMGAQKRRPVDGGRHGAHDSMQRAERMRAVQCTTGNDGDSTKCKNTMCDVWINRVQYCSQCAKADEFLVNGECKTAESSSGCVLKSPNDGTCQSCGANYLLYKGGCYSKDAAPGSTMCTAASAGVCSAAASGYFIPPGATRTDQSIMACDDTAEITLTNTKKYAGAANCGTCGAPAAASETNAKATTCTA</sequence>
<comment type="caution">
    <text evidence="1">The sequence shown here is derived from an EMBL/GenBank/DDBJ whole genome shotgun (WGS) entry which is preliminary data.</text>
</comment>
<dbReference type="GO" id="GO:0008168">
    <property type="term" value="F:methyltransferase activity"/>
    <property type="evidence" value="ECO:0007669"/>
    <property type="project" value="UniProtKB-KW"/>
</dbReference>